<dbReference type="SUPFAM" id="SSF54523">
    <property type="entry name" value="Pili subunits"/>
    <property type="match status" value="1"/>
</dbReference>
<dbReference type="PANTHER" id="PTHR30093:SF2">
    <property type="entry name" value="TYPE II SECRETION SYSTEM PROTEIN H"/>
    <property type="match status" value="1"/>
</dbReference>
<keyword evidence="3" id="KW-1185">Reference proteome</keyword>
<accession>L0DI79</accession>
<dbReference type="Gene3D" id="3.30.700.10">
    <property type="entry name" value="Glycoprotein, Type 4 Pilin"/>
    <property type="match status" value="1"/>
</dbReference>
<dbReference type="KEGG" id="saci:Sinac_4320"/>
<evidence type="ECO:0000313" key="2">
    <source>
        <dbReference type="EMBL" id="AGA28518.1"/>
    </source>
</evidence>
<dbReference type="InterPro" id="IPR045584">
    <property type="entry name" value="Pilin-like"/>
</dbReference>
<dbReference type="PROSITE" id="PS00409">
    <property type="entry name" value="PROKAR_NTER_METHYL"/>
    <property type="match status" value="1"/>
</dbReference>
<dbReference type="OrthoDB" id="242858at2"/>
<dbReference type="eggNOG" id="COG2165">
    <property type="taxonomic scope" value="Bacteria"/>
</dbReference>
<evidence type="ECO:0000259" key="1">
    <source>
        <dbReference type="Pfam" id="PF07596"/>
    </source>
</evidence>
<dbReference type="AlphaFoldDB" id="L0DI79"/>
<proteinExistence type="predicted"/>
<dbReference type="HOGENOM" id="CLU_041661_0_0_0"/>
<dbReference type="Proteomes" id="UP000010798">
    <property type="component" value="Chromosome"/>
</dbReference>
<dbReference type="InterPro" id="IPR027558">
    <property type="entry name" value="Pre_pil_HX9DG_C"/>
</dbReference>
<organism evidence="2 3">
    <name type="scientific">Singulisphaera acidiphila (strain ATCC BAA-1392 / DSM 18658 / VKM B-2454 / MOB10)</name>
    <dbReference type="NCBI Taxonomy" id="886293"/>
    <lineage>
        <taxon>Bacteria</taxon>
        <taxon>Pseudomonadati</taxon>
        <taxon>Planctomycetota</taxon>
        <taxon>Planctomycetia</taxon>
        <taxon>Isosphaerales</taxon>
        <taxon>Isosphaeraceae</taxon>
        <taxon>Singulisphaera</taxon>
    </lineage>
</organism>
<reference evidence="2 3" key="1">
    <citation type="submission" date="2012-02" db="EMBL/GenBank/DDBJ databases">
        <title>Complete sequence of chromosome of Singulisphaera acidiphila DSM 18658.</title>
        <authorList>
            <consortium name="US DOE Joint Genome Institute (JGI-PGF)"/>
            <person name="Lucas S."/>
            <person name="Copeland A."/>
            <person name="Lapidus A."/>
            <person name="Glavina del Rio T."/>
            <person name="Dalin E."/>
            <person name="Tice H."/>
            <person name="Bruce D."/>
            <person name="Goodwin L."/>
            <person name="Pitluck S."/>
            <person name="Peters L."/>
            <person name="Ovchinnikova G."/>
            <person name="Chertkov O."/>
            <person name="Kyrpides N."/>
            <person name="Mavromatis K."/>
            <person name="Ivanova N."/>
            <person name="Brettin T."/>
            <person name="Detter J.C."/>
            <person name="Han C."/>
            <person name="Larimer F."/>
            <person name="Land M."/>
            <person name="Hauser L."/>
            <person name="Markowitz V."/>
            <person name="Cheng J.-F."/>
            <person name="Hugenholtz P."/>
            <person name="Woyke T."/>
            <person name="Wu D."/>
            <person name="Tindall B."/>
            <person name="Pomrenke H."/>
            <person name="Brambilla E."/>
            <person name="Klenk H.-P."/>
            <person name="Eisen J.A."/>
        </authorList>
    </citation>
    <scope>NUCLEOTIDE SEQUENCE [LARGE SCALE GENOMIC DNA]</scope>
    <source>
        <strain evidence="3">ATCC BAA-1392 / DSM 18658 / VKM B-2454 / MOB10</strain>
    </source>
</reference>
<dbReference type="NCBIfam" id="TIGR02532">
    <property type="entry name" value="IV_pilin_GFxxxE"/>
    <property type="match status" value="1"/>
</dbReference>
<dbReference type="InterPro" id="IPR011453">
    <property type="entry name" value="DUF1559"/>
</dbReference>
<dbReference type="NCBIfam" id="TIGR04294">
    <property type="entry name" value="pre_pil_HX9DG"/>
    <property type="match status" value="1"/>
</dbReference>
<dbReference type="RefSeq" id="WP_015247642.1">
    <property type="nucleotide sequence ID" value="NC_019892.1"/>
</dbReference>
<dbReference type="InterPro" id="IPR012902">
    <property type="entry name" value="N_methyl_site"/>
</dbReference>
<dbReference type="Pfam" id="PF07596">
    <property type="entry name" value="SBP_bac_10"/>
    <property type="match status" value="1"/>
</dbReference>
<dbReference type="STRING" id="886293.Sinac_4320"/>
<gene>
    <name evidence="2" type="ordered locus">Sinac_4320</name>
</gene>
<sequence length="330" mass="35192">MIPVSRSMLNPRKGFTLIELLVVISIIAVLIALLLPAVQAAREAARRVQCSNNLKQIGLGFHNYHQLNNAFPAGGFGGSLASDAAANSKGAQAMRLNSWGAALLPFVEQTPLFNSINQSRWYLNPENLTAGQTSLSVYLCPTNQFSSLTRPNGDTITGPSIYGRNDYSGNYGERAVRCFPGTSCPNDYSDLGDKSGAHRGVTLTPSEPINTITTITDGTTYTIVVGEAHEAEFGMWIGHKNFLDQSAPINARNGLSPGTVWASCQVAKTSRFLGKLGCDLSQEFASYHAGGAAFAFADGSARFLKESINNKVLAALLSRKGGEIVNADAL</sequence>
<dbReference type="PANTHER" id="PTHR30093">
    <property type="entry name" value="GENERAL SECRETION PATHWAY PROTEIN G"/>
    <property type="match status" value="1"/>
</dbReference>
<dbReference type="Pfam" id="PF07963">
    <property type="entry name" value="N_methyl"/>
    <property type="match status" value="1"/>
</dbReference>
<evidence type="ECO:0000313" key="3">
    <source>
        <dbReference type="Proteomes" id="UP000010798"/>
    </source>
</evidence>
<dbReference type="EMBL" id="CP003364">
    <property type="protein sequence ID" value="AGA28518.1"/>
    <property type="molecule type" value="Genomic_DNA"/>
</dbReference>
<feature type="domain" description="DUF1559" evidence="1">
    <location>
        <begin position="39"/>
        <end position="309"/>
    </location>
</feature>
<protein>
    <submittedName>
        <fullName evidence="2">Prepilin-type N-terminal cleavage/methylation domain-containing protein</fullName>
    </submittedName>
</protein>
<name>L0DI79_SINAD</name>